<organism evidence="6 7">
    <name type="scientific">Sporothrix bragantina</name>
    <dbReference type="NCBI Taxonomy" id="671064"/>
    <lineage>
        <taxon>Eukaryota</taxon>
        <taxon>Fungi</taxon>
        <taxon>Dikarya</taxon>
        <taxon>Ascomycota</taxon>
        <taxon>Pezizomycotina</taxon>
        <taxon>Sordariomycetes</taxon>
        <taxon>Sordariomycetidae</taxon>
        <taxon>Ophiostomatales</taxon>
        <taxon>Ophiostomataceae</taxon>
        <taxon>Sporothrix</taxon>
    </lineage>
</organism>
<dbReference type="PANTHER" id="PTHR11142">
    <property type="entry name" value="PSEUDOURIDYLATE SYNTHASE"/>
    <property type="match status" value="1"/>
</dbReference>
<evidence type="ECO:0000256" key="2">
    <source>
        <dbReference type="ARBA" id="ARBA00022694"/>
    </source>
</evidence>
<feature type="region of interest" description="Disordered" evidence="4">
    <location>
        <begin position="363"/>
        <end position="393"/>
    </location>
</feature>
<evidence type="ECO:0000259" key="5">
    <source>
        <dbReference type="Pfam" id="PF01416"/>
    </source>
</evidence>
<dbReference type="Gene3D" id="3.30.70.580">
    <property type="entry name" value="Pseudouridine synthase I, catalytic domain, N-terminal subdomain"/>
    <property type="match status" value="1"/>
</dbReference>
<feature type="compositionally biased region" description="Low complexity" evidence="4">
    <location>
        <begin position="371"/>
        <end position="383"/>
    </location>
</feature>
<dbReference type="InterPro" id="IPR020094">
    <property type="entry name" value="TruA/RsuA/RluB/E/F_N"/>
</dbReference>
<dbReference type="InterPro" id="IPR001406">
    <property type="entry name" value="PsdUridine_synth_TruA"/>
</dbReference>
<feature type="compositionally biased region" description="Acidic residues" evidence="4">
    <location>
        <begin position="627"/>
        <end position="641"/>
    </location>
</feature>
<dbReference type="NCBIfam" id="TIGR00071">
    <property type="entry name" value="hisT_truA"/>
    <property type="match status" value="1"/>
</dbReference>
<evidence type="ECO:0000256" key="3">
    <source>
        <dbReference type="ARBA" id="ARBA00023235"/>
    </source>
</evidence>
<comment type="caution">
    <text evidence="6">The sequence shown here is derived from an EMBL/GenBank/DDBJ whole genome shotgun (WGS) entry which is preliminary data.</text>
</comment>
<keyword evidence="3" id="KW-0413">Isomerase</keyword>
<dbReference type="Gene3D" id="3.30.70.660">
    <property type="entry name" value="Pseudouridine synthase I, catalytic domain, C-terminal subdomain"/>
    <property type="match status" value="1"/>
</dbReference>
<dbReference type="InterPro" id="IPR020095">
    <property type="entry name" value="PsdUridine_synth_TruA_C"/>
</dbReference>
<proteinExistence type="inferred from homology"/>
<protein>
    <submittedName>
        <fullName evidence="6">tRNA pseudouridine synthase 1</fullName>
    </submittedName>
</protein>
<dbReference type="InterPro" id="IPR020103">
    <property type="entry name" value="PsdUridine_synth_cat_dom_sf"/>
</dbReference>
<name>A0ABP0CFD7_9PEZI</name>
<feature type="domain" description="Pseudouridine synthase I TruA alpha/beta" evidence="5">
    <location>
        <begin position="429"/>
        <end position="537"/>
    </location>
</feature>
<dbReference type="InterPro" id="IPR020097">
    <property type="entry name" value="PsdUridine_synth_TruA_a/b_dom"/>
</dbReference>
<comment type="similarity">
    <text evidence="1">Belongs to the tRNA pseudouridine synthase TruA family.</text>
</comment>
<evidence type="ECO:0000256" key="4">
    <source>
        <dbReference type="SAM" id="MobiDB-lite"/>
    </source>
</evidence>
<dbReference type="SUPFAM" id="SSF55120">
    <property type="entry name" value="Pseudouridine synthase"/>
    <property type="match status" value="1"/>
</dbReference>
<dbReference type="EMBL" id="CAWUHC010000089">
    <property type="protein sequence ID" value="CAK7230663.1"/>
    <property type="molecule type" value="Genomic_DNA"/>
</dbReference>
<dbReference type="PANTHER" id="PTHR11142:SF4">
    <property type="entry name" value="PSEUDOURIDYLATE SYNTHASE 1 HOMOLOG"/>
    <property type="match status" value="1"/>
</dbReference>
<dbReference type="Proteomes" id="UP001642406">
    <property type="component" value="Unassembled WGS sequence"/>
</dbReference>
<dbReference type="Pfam" id="PF01416">
    <property type="entry name" value="PseudoU_synth_1"/>
    <property type="match status" value="1"/>
</dbReference>
<feature type="region of interest" description="Disordered" evidence="4">
    <location>
        <begin position="620"/>
        <end position="641"/>
    </location>
</feature>
<feature type="compositionally biased region" description="Gly residues" evidence="4">
    <location>
        <begin position="34"/>
        <end position="43"/>
    </location>
</feature>
<reference evidence="6 7" key="1">
    <citation type="submission" date="2024-01" db="EMBL/GenBank/DDBJ databases">
        <authorList>
            <person name="Allen C."/>
            <person name="Tagirdzhanova G."/>
        </authorList>
    </citation>
    <scope>NUCLEOTIDE SEQUENCE [LARGE SCALE GENOMIC DNA]</scope>
</reference>
<feature type="compositionally biased region" description="Gly residues" evidence="4">
    <location>
        <begin position="1"/>
        <end position="17"/>
    </location>
</feature>
<dbReference type="CDD" id="cd02568">
    <property type="entry name" value="PseudoU_synth_PUS1_PUS2"/>
    <property type="match status" value="1"/>
</dbReference>
<keyword evidence="7" id="KW-1185">Reference proteome</keyword>
<evidence type="ECO:0000313" key="7">
    <source>
        <dbReference type="Proteomes" id="UP001642406"/>
    </source>
</evidence>
<dbReference type="InterPro" id="IPR041708">
    <property type="entry name" value="PUS1/PUS2-like"/>
</dbReference>
<evidence type="ECO:0000313" key="6">
    <source>
        <dbReference type="EMBL" id="CAK7230663.1"/>
    </source>
</evidence>
<feature type="region of interest" description="Disordered" evidence="4">
    <location>
        <begin position="1"/>
        <end position="85"/>
    </location>
</feature>
<gene>
    <name evidence="6" type="primary">PUS1</name>
    <name evidence="6" type="ORF">SBRCBS47491_007662</name>
</gene>
<sequence>MAGEGNGGGDSGNGGGGKHSHNYRGANKHRSGKHGGTGGGNGKNNGTWTRDNRPMKRRRLGGGDRNAEQQEGGGNQRPYEPRPSNMSIPFSAEEIAAEERRPKRKVAVLIGYAGTGYHGMQINHEEKTIEGDLFAAFVKAGAIAKANADDPKKSSLVRCARTDKGVHAAGNVISLKLIVEDNDVVEKINAALPEQIRVWGIQRTINSFSCYQACDSRWYEYLLPSYALLPPHPESFLGKEMVSWAKKADEEAAACADGEAGEGTEGEKKEANVYTGMMERLADVQDFWGKVDREAVAPILDALTPEVRRLVVAKMHSGDDIEAAVTHKGIENTEHAPLADQTKETTKTTEAMADAPAITTETIAENKTETEAPAAAETETTTDAPPPTTNQPSHKIAVDQALRDIKAAYLAAKRAYRITPARLQQLQNALSQYEGTRNFHNYTVQKAFSDASAKRHIKSFVVNPEPIQIRDTQWLSLKVHGQSFMMHQIRKMVAMAVMVTRCGTDPGPAMELSYGPRRISIPRAPGFGLLLERPVFDSYNSRAQSQHGKEPLDFKLYETELQAFKDHQIYGRIWDVEETQNVFHAFFHQLDNFRTSYYLWAVPGGYKASFERFGGLGGKSDAPALLEDPDEDAENPDEGEG</sequence>
<accession>A0ABP0CFD7</accession>
<keyword evidence="2" id="KW-0819">tRNA processing</keyword>
<feature type="compositionally biased region" description="Basic residues" evidence="4">
    <location>
        <begin position="18"/>
        <end position="33"/>
    </location>
</feature>
<evidence type="ECO:0000256" key="1">
    <source>
        <dbReference type="ARBA" id="ARBA00009375"/>
    </source>
</evidence>